<protein>
    <submittedName>
        <fullName evidence="1">Uncharacterized protein</fullName>
    </submittedName>
</protein>
<gene>
    <name evidence="1" type="ORF">KO353_09875</name>
</gene>
<dbReference type="EMBL" id="CP076448">
    <property type="protein sequence ID" value="QXM23622.1"/>
    <property type="molecule type" value="Genomic_DNA"/>
</dbReference>
<sequence length="278" mass="30677">MATSIEQSFVKQFQTEVHEAYQRLGSKLRPTVRSKTGVKGASTVFQKVGKGIAGTKARHGAVPVMNVDHTPVECFLADYYAGDWVDKLDELKINHDERQVTANAGAYALGRKTDDLIIAAMNGATREATGTAPGTTDDDGLTKAKILLAFEMLGAADVPDDGQRFAVVGWKQWSELLNIQEFANADYVGPDELPWKGTQAKRWLGTLWIPHSGLTRQGNLRFCYWYHRTAIGHAVGAEVQTDITWHGERAAWFVNNMMSQGATLIDPDGIVRLRCREA</sequence>
<name>A0A975U0J3_9PROT</name>
<dbReference type="InterPro" id="IPR045565">
    <property type="entry name" value="Phage_capsid_2"/>
</dbReference>
<dbReference type="KEGG" id="elio:KO353_09875"/>
<evidence type="ECO:0000313" key="1">
    <source>
        <dbReference type="EMBL" id="QXM23622.1"/>
    </source>
</evidence>
<keyword evidence="2" id="KW-1185">Reference proteome</keyword>
<dbReference type="AlphaFoldDB" id="A0A975U0J3"/>
<accession>A0A975U0J3</accession>
<evidence type="ECO:0000313" key="2">
    <source>
        <dbReference type="Proteomes" id="UP000694001"/>
    </source>
</evidence>
<dbReference type="RefSeq" id="WP_218284496.1">
    <property type="nucleotide sequence ID" value="NZ_CP076448.1"/>
</dbReference>
<organism evidence="1 2">
    <name type="scientific">Elioraea tepida</name>
    <dbReference type="NCBI Taxonomy" id="2843330"/>
    <lineage>
        <taxon>Bacteria</taxon>
        <taxon>Pseudomonadati</taxon>
        <taxon>Pseudomonadota</taxon>
        <taxon>Alphaproteobacteria</taxon>
        <taxon>Acetobacterales</taxon>
        <taxon>Elioraeaceae</taxon>
        <taxon>Elioraea</taxon>
    </lineage>
</organism>
<reference evidence="1" key="1">
    <citation type="submission" date="2021-06" db="EMBL/GenBank/DDBJ databases">
        <title>Elioraea tepida, sp. nov., a moderately thermophilic aerobic anoxygenic phototrophic bacterium isolated from an alkaline siliceous hot spring mat community in Yellowstone National Park, WY, USA.</title>
        <authorList>
            <person name="Saini M.K."/>
            <person name="Yoshida S."/>
            <person name="Sebastian A."/>
            <person name="Hirose S."/>
            <person name="Hara E."/>
            <person name="Tamaki H."/>
            <person name="Soulier N.T."/>
            <person name="Albert I."/>
            <person name="Hanada S."/>
            <person name="Bryant D.A."/>
            <person name="Tank M."/>
        </authorList>
    </citation>
    <scope>NUCLEOTIDE SEQUENCE</scope>
    <source>
        <strain evidence="1">MS-P2</strain>
    </source>
</reference>
<dbReference type="Pfam" id="PF19821">
    <property type="entry name" value="Phage_capsid_2"/>
    <property type="match status" value="1"/>
</dbReference>
<proteinExistence type="predicted"/>
<dbReference type="Proteomes" id="UP000694001">
    <property type="component" value="Chromosome"/>
</dbReference>